<dbReference type="OrthoDB" id="4062651at2759"/>
<gene>
    <name evidence="2" type="ORF">JI435_117850</name>
</gene>
<dbReference type="InterPro" id="IPR000719">
    <property type="entry name" value="Prot_kinase_dom"/>
</dbReference>
<reference evidence="3" key="1">
    <citation type="journal article" date="2021" name="BMC Genomics">
        <title>Chromosome-level genome assembly and manually-curated proteome of model necrotroph Parastagonospora nodorum Sn15 reveals a genome-wide trove of candidate effector homologs, and redundancy of virulence-related functions within an accessory chromosome.</title>
        <authorList>
            <person name="Bertazzoni S."/>
            <person name="Jones D.A.B."/>
            <person name="Phan H.T."/>
            <person name="Tan K.-C."/>
            <person name="Hane J.K."/>
        </authorList>
    </citation>
    <scope>NUCLEOTIDE SEQUENCE [LARGE SCALE GENOMIC DNA]</scope>
    <source>
        <strain evidence="3">SN15 / ATCC MYA-4574 / FGSC 10173)</strain>
    </source>
</reference>
<dbReference type="PROSITE" id="PS50011">
    <property type="entry name" value="PROTEIN_KINASE_DOM"/>
    <property type="match status" value="2"/>
</dbReference>
<dbReference type="SUPFAM" id="SSF56112">
    <property type="entry name" value="Protein kinase-like (PK-like)"/>
    <property type="match status" value="2"/>
</dbReference>
<dbReference type="GO" id="GO:0004672">
    <property type="term" value="F:protein kinase activity"/>
    <property type="evidence" value="ECO:0007669"/>
    <property type="project" value="InterPro"/>
</dbReference>
<dbReference type="EMBL" id="CP069042">
    <property type="protein sequence ID" value="QRD06406.1"/>
    <property type="molecule type" value="Genomic_DNA"/>
</dbReference>
<dbReference type="CDD" id="cd00180">
    <property type="entry name" value="PKc"/>
    <property type="match status" value="1"/>
</dbReference>
<dbReference type="Gene3D" id="1.10.510.10">
    <property type="entry name" value="Transferase(Phosphotransferase) domain 1"/>
    <property type="match status" value="2"/>
</dbReference>
<dbReference type="SMART" id="SM00220">
    <property type="entry name" value="S_TKc"/>
    <property type="match status" value="1"/>
</dbReference>
<feature type="domain" description="Protein kinase" evidence="1">
    <location>
        <begin position="20"/>
        <end position="296"/>
    </location>
</feature>
<dbReference type="InterPro" id="IPR011009">
    <property type="entry name" value="Kinase-like_dom_sf"/>
</dbReference>
<dbReference type="VEuPathDB" id="FungiDB:JI435_117850"/>
<evidence type="ECO:0000313" key="3">
    <source>
        <dbReference type="Proteomes" id="UP000663193"/>
    </source>
</evidence>
<dbReference type="AlphaFoldDB" id="A0A7U2NQ72"/>
<evidence type="ECO:0000259" key="1">
    <source>
        <dbReference type="PROSITE" id="PS50011"/>
    </source>
</evidence>
<dbReference type="PANTHER" id="PTHR44167">
    <property type="entry name" value="OVARIAN-SPECIFIC SERINE/THREONINE-PROTEIN KINASE LOK-RELATED"/>
    <property type="match status" value="1"/>
</dbReference>
<name>A0A7U2NQ72_PHANO</name>
<dbReference type="InterPro" id="IPR001245">
    <property type="entry name" value="Ser-Thr/Tyr_kinase_cat_dom"/>
</dbReference>
<dbReference type="GO" id="GO:0005524">
    <property type="term" value="F:ATP binding"/>
    <property type="evidence" value="ECO:0007669"/>
    <property type="project" value="InterPro"/>
</dbReference>
<feature type="domain" description="Protein kinase" evidence="1">
    <location>
        <begin position="346"/>
        <end position="606"/>
    </location>
</feature>
<dbReference type="Pfam" id="PF07714">
    <property type="entry name" value="PK_Tyr_Ser-Thr"/>
    <property type="match status" value="1"/>
</dbReference>
<evidence type="ECO:0000313" key="2">
    <source>
        <dbReference type="EMBL" id="QRD06406.1"/>
    </source>
</evidence>
<accession>A0A7U2NQ72</accession>
<dbReference type="PANTHER" id="PTHR44167:SF18">
    <property type="entry name" value="PROTEIN KINASE DOMAIN-CONTAINING PROTEIN"/>
    <property type="match status" value="1"/>
</dbReference>
<dbReference type="InterPro" id="IPR008271">
    <property type="entry name" value="Ser/Thr_kinase_AS"/>
</dbReference>
<organism evidence="2 3">
    <name type="scientific">Phaeosphaeria nodorum (strain SN15 / ATCC MYA-4574 / FGSC 10173)</name>
    <name type="common">Glume blotch fungus</name>
    <name type="synonym">Parastagonospora nodorum</name>
    <dbReference type="NCBI Taxonomy" id="321614"/>
    <lineage>
        <taxon>Eukaryota</taxon>
        <taxon>Fungi</taxon>
        <taxon>Dikarya</taxon>
        <taxon>Ascomycota</taxon>
        <taxon>Pezizomycotina</taxon>
        <taxon>Dothideomycetes</taxon>
        <taxon>Pleosporomycetidae</taxon>
        <taxon>Pleosporales</taxon>
        <taxon>Pleosporineae</taxon>
        <taxon>Phaeosphaeriaceae</taxon>
        <taxon>Parastagonospora</taxon>
    </lineage>
</organism>
<dbReference type="Proteomes" id="UP000663193">
    <property type="component" value="Chromosome 20"/>
</dbReference>
<sequence length="653" mass="73137">MLSVEEGCDLVDIDEAHLPYILQRNLGVGGCCIVEEVKDLTTSRIFAHKLFLFSRKNRVRLTEAFMNEVKVIRALRQHRHMIRLFATYTSKDRLGLILSPVADGGDLDKFLGELVVCRERPMQYEVQIKSMVRILEQSFGCLADGLSFMRRMKIRHKDIKLKNILIHKGRVLYTDFGLSLDSTLFDNSITEGPTEMTRKYAAPELLSGGLRGSSSDVFSLACVFIEIFSTLTESLSYEEGLFSELMPSIHEQLDSIEVPAKLAVLPEVIISMSARNPNARWTADRVRSRLMTQAGLSCRQCRSKGTDVRDESLVVDSRSTQMSSTDRTAISQKVNATISEQVQLLHQVILNLQQDQEGAMRTVENGVVAWMYSHKTFHLPLFRGQITRTQREVSWTNGLQHIINIVNSDQRMRKLGTPLQPSGNDGILEHFLANFDGQQTSTSILQAPLGCLASGLTYMQENHIVNPDITLQNILVHEGYVIYAGGSNTGRLEPEHEAGVRTPCAGCKHDWTEYRKGNFHRHKRTCDIHSLGSIYMEILAALIGQYPLEHNDHNITASNIDHAFRALGNSTYRFLHPTILAMMHNDYSERPTATMVANTLISHTGFGCNTCQSTRKSRIEPKHNRNTASGCQEQSFMDYSGGFGGGGQVVGAV</sequence>
<protein>
    <recommendedName>
        <fullName evidence="1">Protein kinase domain-containing protein</fullName>
    </recommendedName>
</protein>
<dbReference type="PROSITE" id="PS00108">
    <property type="entry name" value="PROTEIN_KINASE_ST"/>
    <property type="match status" value="1"/>
</dbReference>
<dbReference type="Pfam" id="PF00069">
    <property type="entry name" value="Pkinase"/>
    <property type="match status" value="1"/>
</dbReference>
<proteinExistence type="predicted"/>
<keyword evidence="3" id="KW-1185">Reference proteome</keyword>